<reference evidence="2 3" key="2">
    <citation type="journal article" date="2023" name="Mol. Biol. Evol.">
        <title>Genomics of Secondarily Temperate Adaptation in the Only Non-Antarctic Icefish.</title>
        <authorList>
            <person name="Rivera-Colon A.G."/>
            <person name="Rayamajhi N."/>
            <person name="Minhas B.F."/>
            <person name="Madrigal G."/>
            <person name="Bilyk K.T."/>
            <person name="Yoon V."/>
            <person name="Hune M."/>
            <person name="Gregory S."/>
            <person name="Cheng C.H.C."/>
            <person name="Catchen J.M."/>
        </authorList>
    </citation>
    <scope>NUCLEOTIDE SEQUENCE [LARGE SCALE GENOMIC DNA]</scope>
    <source>
        <strain evidence="2">JMC-PN-2008</strain>
    </source>
</reference>
<dbReference type="InterPro" id="IPR008906">
    <property type="entry name" value="HATC_C_dom"/>
</dbReference>
<dbReference type="PANTHER" id="PTHR47611">
    <property type="entry name" value="HAT DIMERISATION DOMAIN, C-TERMINAL"/>
    <property type="match status" value="1"/>
</dbReference>
<dbReference type="Pfam" id="PF05699">
    <property type="entry name" value="Dimer_Tnp_hAT"/>
    <property type="match status" value="1"/>
</dbReference>
<organism evidence="2 3">
    <name type="scientific">Eleginops maclovinus</name>
    <name type="common">Patagonian blennie</name>
    <name type="synonym">Eleginus maclovinus</name>
    <dbReference type="NCBI Taxonomy" id="56733"/>
    <lineage>
        <taxon>Eukaryota</taxon>
        <taxon>Metazoa</taxon>
        <taxon>Chordata</taxon>
        <taxon>Craniata</taxon>
        <taxon>Vertebrata</taxon>
        <taxon>Euteleostomi</taxon>
        <taxon>Actinopterygii</taxon>
        <taxon>Neopterygii</taxon>
        <taxon>Teleostei</taxon>
        <taxon>Neoteleostei</taxon>
        <taxon>Acanthomorphata</taxon>
        <taxon>Eupercaria</taxon>
        <taxon>Perciformes</taxon>
        <taxon>Notothenioidei</taxon>
        <taxon>Eleginopidae</taxon>
        <taxon>Eleginops</taxon>
    </lineage>
</organism>
<dbReference type="PANTHER" id="PTHR47611:SF3">
    <property type="entry name" value="HAT C-TERMINAL DIMERISATION DOMAIN-CONTAINING PROTEIN"/>
    <property type="match status" value="1"/>
</dbReference>
<feature type="domain" description="HAT C-terminal dimerisation" evidence="1">
    <location>
        <begin position="96"/>
        <end position="174"/>
    </location>
</feature>
<dbReference type="GO" id="GO:0046983">
    <property type="term" value="F:protein dimerization activity"/>
    <property type="evidence" value="ECO:0007669"/>
    <property type="project" value="InterPro"/>
</dbReference>
<proteinExistence type="predicted"/>
<evidence type="ECO:0000313" key="2">
    <source>
        <dbReference type="EMBL" id="KAK5862874.1"/>
    </source>
</evidence>
<name>A0AAN8ANN7_ELEMC</name>
<reference evidence="2 3" key="1">
    <citation type="journal article" date="2023" name="Genes (Basel)">
        <title>Chromosome-Level Genome Assembly and Circadian Gene Repertoire of the Patagonia Blennie Eleginops maclovinus-The Closest Ancestral Proxy of Antarctic Cryonotothenioids.</title>
        <authorList>
            <person name="Cheng C.C."/>
            <person name="Rivera-Colon A.G."/>
            <person name="Minhas B.F."/>
            <person name="Wilson L."/>
            <person name="Rayamajhi N."/>
            <person name="Vargas-Chacoff L."/>
            <person name="Catchen J.M."/>
        </authorList>
    </citation>
    <scope>NUCLEOTIDE SEQUENCE [LARGE SCALE GENOMIC DNA]</scope>
    <source>
        <strain evidence="2">JMC-PN-2008</strain>
    </source>
</reference>
<accession>A0AAN8ANN7</accession>
<gene>
    <name evidence="2" type="ORF">PBY51_018227</name>
</gene>
<comment type="caution">
    <text evidence="2">The sequence shown here is derived from an EMBL/GenBank/DDBJ whole genome shotgun (WGS) entry which is preliminary data.</text>
</comment>
<evidence type="ECO:0000259" key="1">
    <source>
        <dbReference type="Pfam" id="PF05699"/>
    </source>
</evidence>
<protein>
    <recommendedName>
        <fullName evidence="1">HAT C-terminal dimerisation domain-containing protein</fullName>
    </recommendedName>
</protein>
<dbReference type="InterPro" id="IPR012337">
    <property type="entry name" value="RNaseH-like_sf"/>
</dbReference>
<dbReference type="SUPFAM" id="SSF53098">
    <property type="entry name" value="Ribonuclease H-like"/>
    <property type="match status" value="1"/>
</dbReference>
<dbReference type="Proteomes" id="UP001346869">
    <property type="component" value="Unassembled WGS sequence"/>
</dbReference>
<keyword evidence="3" id="KW-1185">Reference proteome</keyword>
<dbReference type="AlphaFoldDB" id="A0AAN8ANN7"/>
<evidence type="ECO:0000313" key="3">
    <source>
        <dbReference type="Proteomes" id="UP001346869"/>
    </source>
</evidence>
<dbReference type="EMBL" id="JAUZQC010000012">
    <property type="protein sequence ID" value="KAK5862874.1"/>
    <property type="molecule type" value="Genomic_DNA"/>
</dbReference>
<sequence length="175" mass="19221">MISSMLDPHHKHLGFLTSTQKMAANVKLVELGEAVEICRAAIPEAGGDEEPALSDTDEGRANTGVTASQSQVCAMTQLLGEHYTTQCESGIEGGELHNFLRETPPPLDCNPTDWWKVNGIRFPRLPKLARRYLCITAMPVPSERMFLAAGLTVTRLRSCLTPEHANVLILLNKNQ</sequence>